<proteinExistence type="predicted"/>
<evidence type="ECO:0008006" key="3">
    <source>
        <dbReference type="Google" id="ProtNLM"/>
    </source>
</evidence>
<organism evidence="1 2">
    <name type="scientific">Streptomyces smaragdinus</name>
    <dbReference type="NCBI Taxonomy" id="2585196"/>
    <lineage>
        <taxon>Bacteria</taxon>
        <taxon>Bacillati</taxon>
        <taxon>Actinomycetota</taxon>
        <taxon>Actinomycetes</taxon>
        <taxon>Kitasatosporales</taxon>
        <taxon>Streptomycetaceae</taxon>
        <taxon>Streptomyces</taxon>
    </lineage>
</organism>
<evidence type="ECO:0000313" key="2">
    <source>
        <dbReference type="Proteomes" id="UP000466345"/>
    </source>
</evidence>
<dbReference type="InterPro" id="IPR006311">
    <property type="entry name" value="TAT_signal"/>
</dbReference>
<reference evidence="1 2" key="1">
    <citation type="submission" date="2019-10" db="EMBL/GenBank/DDBJ databases">
        <title>Streptomyces smaragdinus sp. nov. and Streptomyces fabii sp. nov., isolated from the gut of fungus growing-termite Macrotermes natalensis.</title>
        <authorList>
            <person name="Schwitalla J."/>
            <person name="Benndorf R."/>
            <person name="Martin K."/>
            <person name="De Beer W."/>
            <person name="Kaster A.-K."/>
            <person name="Vollmers J."/>
            <person name="Poulsen M."/>
            <person name="Beemelmanns C."/>
        </authorList>
    </citation>
    <scope>NUCLEOTIDE SEQUENCE [LARGE SCALE GENOMIC DNA]</scope>
    <source>
        <strain evidence="1 2">RB5</strain>
    </source>
</reference>
<dbReference type="SUPFAM" id="SSF63829">
    <property type="entry name" value="Calcium-dependent phosphotriesterase"/>
    <property type="match status" value="1"/>
</dbReference>
<dbReference type="RefSeq" id="WP_153452859.1">
    <property type="nucleotide sequence ID" value="NZ_WEGJ01000011.1"/>
</dbReference>
<gene>
    <name evidence="1" type="ORF">SRB5_34190</name>
</gene>
<comment type="caution">
    <text evidence="1">The sequence shown here is derived from an EMBL/GenBank/DDBJ whole genome shotgun (WGS) entry which is preliminary data.</text>
</comment>
<dbReference type="OrthoDB" id="504981at2"/>
<dbReference type="Gene3D" id="2.120.10.30">
    <property type="entry name" value="TolB, C-terminal domain"/>
    <property type="match status" value="1"/>
</dbReference>
<accession>A0A7K0CIG6</accession>
<sequence length="313" mass="33196">MAQSFARRAFLGTALGGAVALGTGTARAHGPARRPDTLATPPGFQPEGIALGPGPSLYTGSLLDGSIYRADPVTGHGRIISDGGGTVSAGLTYEPGGRLVVAGGDSGLVKVIDARRGTVLAALRAETRTCFVNDVKPAFGAAWITESFQSSLYRLSLDRWAPTDADLTRIELTGEWEQAPDNGWTANGIETTPDGRAFILSNHWTGKLYRVNPRTGHATALALSGSDGIYNGDGLLRRGRTLYVVQNWEYAIDVLRLSADGTRADFVRRITDPRFDEPTTVTATGGRLYVTNAGFDSDWTDPAMSSTIVAIPL</sequence>
<dbReference type="Proteomes" id="UP000466345">
    <property type="component" value="Unassembled WGS sequence"/>
</dbReference>
<name>A0A7K0CIG6_9ACTN</name>
<evidence type="ECO:0000313" key="1">
    <source>
        <dbReference type="EMBL" id="MQY13275.1"/>
    </source>
</evidence>
<keyword evidence="2" id="KW-1185">Reference proteome</keyword>
<dbReference type="AlphaFoldDB" id="A0A7K0CIG6"/>
<dbReference type="Pfam" id="PF20067">
    <property type="entry name" value="SSL_N"/>
    <property type="match status" value="1"/>
</dbReference>
<dbReference type="PROSITE" id="PS51318">
    <property type="entry name" value="TAT"/>
    <property type="match status" value="1"/>
</dbReference>
<protein>
    <recommendedName>
        <fullName evidence="3">Superoxide dismutase</fullName>
    </recommendedName>
</protein>
<dbReference type="InterPro" id="IPR011042">
    <property type="entry name" value="6-blade_b-propeller_TolB-like"/>
</dbReference>
<dbReference type="EMBL" id="WEGJ01000011">
    <property type="protein sequence ID" value="MQY13275.1"/>
    <property type="molecule type" value="Genomic_DNA"/>
</dbReference>